<keyword evidence="1 3" id="KW-0560">Oxidoreductase</keyword>
<proteinExistence type="predicted"/>
<gene>
    <name evidence="3" type="ORF">ACFOOL_07850</name>
</gene>
<protein>
    <submittedName>
        <fullName evidence="3">Flavin reductase family protein</fullName>
        <ecNumber evidence="3">1.-.-.-</ecNumber>
    </submittedName>
</protein>
<organism evidence="3 4">
    <name type="scientific">Devosia honganensis</name>
    <dbReference type="NCBI Taxonomy" id="1610527"/>
    <lineage>
        <taxon>Bacteria</taxon>
        <taxon>Pseudomonadati</taxon>
        <taxon>Pseudomonadota</taxon>
        <taxon>Alphaproteobacteria</taxon>
        <taxon>Hyphomicrobiales</taxon>
        <taxon>Devosiaceae</taxon>
        <taxon>Devosia</taxon>
    </lineage>
</organism>
<comment type="caution">
    <text evidence="3">The sequence shown here is derived from an EMBL/GenBank/DDBJ whole genome shotgun (WGS) entry which is preliminary data.</text>
</comment>
<evidence type="ECO:0000313" key="4">
    <source>
        <dbReference type="Proteomes" id="UP001595613"/>
    </source>
</evidence>
<dbReference type="Pfam" id="PF01613">
    <property type="entry name" value="Flavin_Reduct"/>
    <property type="match status" value="1"/>
</dbReference>
<dbReference type="InterPro" id="IPR050268">
    <property type="entry name" value="NADH-dep_flavin_reductase"/>
</dbReference>
<dbReference type="Proteomes" id="UP001595613">
    <property type="component" value="Unassembled WGS sequence"/>
</dbReference>
<dbReference type="Gene3D" id="2.30.110.10">
    <property type="entry name" value="Electron Transport, Fmn-binding Protein, Chain A"/>
    <property type="match status" value="1"/>
</dbReference>
<evidence type="ECO:0000256" key="1">
    <source>
        <dbReference type="ARBA" id="ARBA00023002"/>
    </source>
</evidence>
<dbReference type="GO" id="GO:0016491">
    <property type="term" value="F:oxidoreductase activity"/>
    <property type="evidence" value="ECO:0007669"/>
    <property type="project" value="UniProtKB-KW"/>
</dbReference>
<feature type="domain" description="Flavin reductase like" evidence="2">
    <location>
        <begin position="33"/>
        <end position="178"/>
    </location>
</feature>
<dbReference type="SMART" id="SM00903">
    <property type="entry name" value="Flavin_Reduct"/>
    <property type="match status" value="1"/>
</dbReference>
<sequence length="183" mass="19625">MTSLMPDFDLPDSMALRPLRRPAVNDSEFRAVMSGLASSVHVVTARRGDERVGRTVTSVLSLSAEPPAILVSIDIVSRLADLISRTGGFSFAMLASDQTAVADAFAGQVPVPERFEVGRWGAWPSGQPQLQGAVSSLDCEVIGAMETGTHVLFAGAIVDAETDPARQPLVWHRHGYRRLDGLD</sequence>
<evidence type="ECO:0000313" key="3">
    <source>
        <dbReference type="EMBL" id="MFC3704669.1"/>
    </source>
</evidence>
<evidence type="ECO:0000259" key="2">
    <source>
        <dbReference type="SMART" id="SM00903"/>
    </source>
</evidence>
<dbReference type="EMBL" id="JBHRYD010000005">
    <property type="protein sequence ID" value="MFC3704669.1"/>
    <property type="molecule type" value="Genomic_DNA"/>
</dbReference>
<dbReference type="InterPro" id="IPR012349">
    <property type="entry name" value="Split_barrel_FMN-bd"/>
</dbReference>
<dbReference type="EC" id="1.-.-.-" evidence="3"/>
<dbReference type="RefSeq" id="WP_380096395.1">
    <property type="nucleotide sequence ID" value="NZ_JBHRYD010000005.1"/>
</dbReference>
<reference evidence="4" key="1">
    <citation type="journal article" date="2019" name="Int. J. Syst. Evol. Microbiol.">
        <title>The Global Catalogue of Microorganisms (GCM) 10K type strain sequencing project: providing services to taxonomists for standard genome sequencing and annotation.</title>
        <authorList>
            <consortium name="The Broad Institute Genomics Platform"/>
            <consortium name="The Broad Institute Genome Sequencing Center for Infectious Disease"/>
            <person name="Wu L."/>
            <person name="Ma J."/>
        </authorList>
    </citation>
    <scope>NUCLEOTIDE SEQUENCE [LARGE SCALE GENOMIC DNA]</scope>
    <source>
        <strain evidence="4">KCTC 42281</strain>
    </source>
</reference>
<keyword evidence="4" id="KW-1185">Reference proteome</keyword>
<dbReference type="SUPFAM" id="SSF50475">
    <property type="entry name" value="FMN-binding split barrel"/>
    <property type="match status" value="1"/>
</dbReference>
<accession>A0ABV7X0I0</accession>
<dbReference type="InterPro" id="IPR002563">
    <property type="entry name" value="Flavin_Rdtase-like_dom"/>
</dbReference>
<dbReference type="PANTHER" id="PTHR30466:SF1">
    <property type="entry name" value="FMN REDUCTASE (NADH) RUTF"/>
    <property type="match status" value="1"/>
</dbReference>
<dbReference type="PANTHER" id="PTHR30466">
    <property type="entry name" value="FLAVIN REDUCTASE"/>
    <property type="match status" value="1"/>
</dbReference>
<name>A0ABV7X0I0_9HYPH</name>